<dbReference type="CDD" id="cd04301">
    <property type="entry name" value="NAT_SF"/>
    <property type="match status" value="1"/>
</dbReference>
<dbReference type="InterPro" id="IPR016181">
    <property type="entry name" value="Acyl_CoA_acyltransferase"/>
</dbReference>
<gene>
    <name evidence="2" type="ORF">ACFSKU_18675</name>
</gene>
<name>A0ABW4X2T4_9BACT</name>
<comment type="caution">
    <text evidence="2">The sequence shown here is derived from an EMBL/GenBank/DDBJ whole genome shotgun (WGS) entry which is preliminary data.</text>
</comment>
<keyword evidence="3" id="KW-1185">Reference proteome</keyword>
<sequence length="119" mass="13259">MWPEKDTAYVKLEEDDTGLHYGLFLNDVLTSVVSLFVKGEEAQFRKFATLTAKQGQGCGSVLLKHVIAVASELTVKTLWCNARADKAGFYKRFGLQKTNKTFTKGGMAYVKMEKDLTQG</sequence>
<dbReference type="InterPro" id="IPR000182">
    <property type="entry name" value="GNAT_dom"/>
</dbReference>
<evidence type="ECO:0000313" key="3">
    <source>
        <dbReference type="Proteomes" id="UP001597369"/>
    </source>
</evidence>
<feature type="domain" description="N-acetyltransferase" evidence="1">
    <location>
        <begin position="1"/>
        <end position="117"/>
    </location>
</feature>
<dbReference type="PROSITE" id="PS51186">
    <property type="entry name" value="GNAT"/>
    <property type="match status" value="1"/>
</dbReference>
<organism evidence="2 3">
    <name type="scientific">Pontibacter silvestris</name>
    <dbReference type="NCBI Taxonomy" id="2305183"/>
    <lineage>
        <taxon>Bacteria</taxon>
        <taxon>Pseudomonadati</taxon>
        <taxon>Bacteroidota</taxon>
        <taxon>Cytophagia</taxon>
        <taxon>Cytophagales</taxon>
        <taxon>Hymenobacteraceae</taxon>
        <taxon>Pontibacter</taxon>
    </lineage>
</organism>
<accession>A0ABW4X2T4</accession>
<dbReference type="RefSeq" id="WP_229957684.1">
    <property type="nucleotide sequence ID" value="NZ_JAJJWI010000001.1"/>
</dbReference>
<evidence type="ECO:0000259" key="1">
    <source>
        <dbReference type="PROSITE" id="PS51186"/>
    </source>
</evidence>
<dbReference type="Gene3D" id="3.40.630.30">
    <property type="match status" value="1"/>
</dbReference>
<dbReference type="Proteomes" id="UP001597369">
    <property type="component" value="Unassembled WGS sequence"/>
</dbReference>
<proteinExistence type="predicted"/>
<protein>
    <submittedName>
        <fullName evidence="2">GNAT family N-acetyltransferase</fullName>
    </submittedName>
</protein>
<reference evidence="3" key="1">
    <citation type="journal article" date="2019" name="Int. J. Syst. Evol. Microbiol.">
        <title>The Global Catalogue of Microorganisms (GCM) 10K type strain sequencing project: providing services to taxonomists for standard genome sequencing and annotation.</title>
        <authorList>
            <consortium name="The Broad Institute Genomics Platform"/>
            <consortium name="The Broad Institute Genome Sequencing Center for Infectious Disease"/>
            <person name="Wu L."/>
            <person name="Ma J."/>
        </authorList>
    </citation>
    <scope>NUCLEOTIDE SEQUENCE [LARGE SCALE GENOMIC DNA]</scope>
    <source>
        <strain evidence="3">JCM 16545</strain>
    </source>
</reference>
<dbReference type="SUPFAM" id="SSF55729">
    <property type="entry name" value="Acyl-CoA N-acyltransferases (Nat)"/>
    <property type="match status" value="1"/>
</dbReference>
<dbReference type="Pfam" id="PF13673">
    <property type="entry name" value="Acetyltransf_10"/>
    <property type="match status" value="1"/>
</dbReference>
<dbReference type="EMBL" id="JBHUHV010000058">
    <property type="protein sequence ID" value="MFD2068921.1"/>
    <property type="molecule type" value="Genomic_DNA"/>
</dbReference>
<evidence type="ECO:0000313" key="2">
    <source>
        <dbReference type="EMBL" id="MFD2068921.1"/>
    </source>
</evidence>